<proteinExistence type="predicted"/>
<protein>
    <submittedName>
        <fullName evidence="1">Uncharacterized protein</fullName>
    </submittedName>
</protein>
<name>A7VYG2_9FIRM</name>
<dbReference type="EMBL" id="ABCB02000021">
    <property type="protein sequence ID" value="EDO59590.1"/>
    <property type="molecule type" value="Genomic_DNA"/>
</dbReference>
<gene>
    <name evidence="1" type="ORF">CLOLEP_03640</name>
</gene>
<accession>A7VYG2</accession>
<organism evidence="1 2">
    <name type="scientific">[Clostridium] leptum DSM 753</name>
    <dbReference type="NCBI Taxonomy" id="428125"/>
    <lineage>
        <taxon>Bacteria</taxon>
        <taxon>Bacillati</taxon>
        <taxon>Bacillota</taxon>
        <taxon>Clostridia</taxon>
        <taxon>Eubacteriales</taxon>
        <taxon>Oscillospiraceae</taxon>
        <taxon>Oscillospiraceae incertae sedis</taxon>
    </lineage>
</organism>
<evidence type="ECO:0000313" key="1">
    <source>
        <dbReference type="EMBL" id="EDO59590.1"/>
    </source>
</evidence>
<evidence type="ECO:0000313" key="2">
    <source>
        <dbReference type="Proteomes" id="UP000003490"/>
    </source>
</evidence>
<reference evidence="1 2" key="1">
    <citation type="submission" date="2007-08" db="EMBL/GenBank/DDBJ databases">
        <title>Draft genome sequence of Clostridium leptum (DSM 753).</title>
        <authorList>
            <person name="Sudarsanam P."/>
            <person name="Ley R."/>
            <person name="Guruge J."/>
            <person name="Turnbaugh P.J."/>
            <person name="Mahowald M."/>
            <person name="Liep D."/>
            <person name="Gordon J."/>
        </authorList>
    </citation>
    <scope>NUCLEOTIDE SEQUENCE [LARGE SCALE GENOMIC DNA]</scope>
    <source>
        <strain evidence="1 2">DSM 753</strain>
    </source>
</reference>
<reference evidence="1 2" key="2">
    <citation type="submission" date="2007-08" db="EMBL/GenBank/DDBJ databases">
        <authorList>
            <person name="Fulton L."/>
            <person name="Clifton S."/>
            <person name="Fulton B."/>
            <person name="Xu J."/>
            <person name="Minx P."/>
            <person name="Pepin K.H."/>
            <person name="Johnson M."/>
            <person name="Thiruvilangam P."/>
            <person name="Bhonagiri V."/>
            <person name="Nash W.E."/>
            <person name="Wang C."/>
            <person name="Mardis E.R."/>
            <person name="Wilson R.K."/>
        </authorList>
    </citation>
    <scope>NUCLEOTIDE SEQUENCE [LARGE SCALE GENOMIC DNA]</scope>
    <source>
        <strain evidence="1 2">DSM 753</strain>
    </source>
</reference>
<dbReference type="Proteomes" id="UP000003490">
    <property type="component" value="Unassembled WGS sequence"/>
</dbReference>
<sequence length="37" mass="4255">MKIPAVKKPPSEQVPGGCESYYFLFRRNVFYGTAPYL</sequence>
<comment type="caution">
    <text evidence="1">The sequence shown here is derived from an EMBL/GenBank/DDBJ whole genome shotgun (WGS) entry which is preliminary data.</text>
</comment>
<dbReference type="AlphaFoldDB" id="A7VYG2"/>
<dbReference type="HOGENOM" id="CLU_3342301_0_0_9"/>